<feature type="region of interest" description="Disordered" evidence="8">
    <location>
        <begin position="734"/>
        <end position="753"/>
    </location>
</feature>
<sequence>MMRPPYTQLVDQGIMPPLKTPASFHEQRQKLQRAKMGDLLKHKIQHRPDRTELIRQHILEADTGKVDPSLAERQRMLKRARLADSLNDQLSHRPGPLELIQKNILHTDDFVERAVKEGQIAFRATCEGSAIRPPHPHRYVTPEGDDSSSEGALSPSQDGSLDGCANGAGASMNGAGASSSPATVASSPGSLSSVASPAPSAPTPPPPPVVQIKAEAPVVAAPPPPPPPPPAPLVPASSGKSAASALDTKNRNRKKSKQKCPPKPRTIKFHEYKGPPNAQKQPAASQSSVETSYELLLQQQQLFLQWQLEWQHKYPQIILPAKATPANTPVPESLPGGSSPSPAPVVWQASDPPVASKAPVRLEDMKVNDLKTELKKRNLPVSGSKPQLIDRLRPFLSDDNVLTMTGRPLSRRGSQSQTQQVAASTEDGPVPSPPPSSLSNASRRSVDDLVRGLQEEQRAVLEQQQLLRQQTAASIQEEQANPGGAVNDPKLQQKLLLQQHIQLKIQQQHIQQQLEHLQKQQQQATSEPGKASPNDRTRRVKLQASRTAPSLLAAAGNAPEGRCPPPEYGEASRMLQQPGAAKPRVSVKSQLVDDVLDILIRNGELPPSAAHDPVTPTTPRDPPPLPPPLPAHLPAKQPPPPPPLPTPTHQPAPTDFKFTDIDIDDLGLDLDTLNDAMELGVYDSHPPAASTAPNPPAAPPSDRHDEAMDMDMDVADWLDTLLPPLGGSQALPFSSCNSSTASSTASSTSGYSSLGSDQHPYLLGHHDAVLAAPPPSLDTKSPSSNAPSSTLSAHNLTNGHHQSMSGDPLFSSLSSDPYTDLFSLEDSDMKLPTGLGGLSWDRLDFPA</sequence>
<feature type="compositionally biased region" description="Low complexity" evidence="8">
    <location>
        <begin position="781"/>
        <end position="793"/>
    </location>
</feature>
<feature type="compositionally biased region" description="Low complexity" evidence="8">
    <location>
        <begin position="514"/>
        <end position="523"/>
    </location>
</feature>
<evidence type="ECO:0000259" key="9">
    <source>
        <dbReference type="PROSITE" id="PS50800"/>
    </source>
</evidence>
<dbReference type="AlphaFoldDB" id="A0A4Y7NK40"/>
<feature type="region of interest" description="Disordered" evidence="8">
    <location>
        <begin position="328"/>
        <end position="351"/>
    </location>
</feature>
<feature type="region of interest" description="Disordered" evidence="8">
    <location>
        <begin position="403"/>
        <end position="449"/>
    </location>
</feature>
<protein>
    <submittedName>
        <fullName evidence="10">EOG090X04KW</fullName>
    </submittedName>
</protein>
<feature type="compositionally biased region" description="Polar residues" evidence="8">
    <location>
        <begin position="149"/>
        <end position="159"/>
    </location>
</feature>
<dbReference type="GO" id="GO:0005634">
    <property type="term" value="C:nucleus"/>
    <property type="evidence" value="ECO:0007669"/>
    <property type="project" value="UniProtKB-SubCell"/>
</dbReference>
<feature type="compositionally biased region" description="Pro residues" evidence="8">
    <location>
        <begin position="199"/>
        <end position="209"/>
    </location>
</feature>
<evidence type="ECO:0000256" key="2">
    <source>
        <dbReference type="ARBA" id="ARBA00022737"/>
    </source>
</evidence>
<feature type="compositionally biased region" description="Low complexity" evidence="8">
    <location>
        <begin position="165"/>
        <end position="198"/>
    </location>
</feature>
<evidence type="ECO:0000313" key="10">
    <source>
        <dbReference type="EMBL" id="SVE92957.1"/>
    </source>
</evidence>
<dbReference type="SMART" id="SM00513">
    <property type="entry name" value="SAP"/>
    <property type="match status" value="1"/>
</dbReference>
<comment type="subcellular location">
    <subcellularLocation>
        <location evidence="1">Nucleus</location>
    </subcellularLocation>
</comment>
<dbReference type="SMART" id="SM00707">
    <property type="entry name" value="RPEL"/>
    <property type="match status" value="2"/>
</dbReference>
<feature type="compositionally biased region" description="Pro residues" evidence="8">
    <location>
        <begin position="220"/>
        <end position="233"/>
    </location>
</feature>
<dbReference type="PROSITE" id="PS51073">
    <property type="entry name" value="RPEL"/>
    <property type="match status" value="2"/>
</dbReference>
<keyword evidence="4" id="KW-0175">Coiled coil</keyword>
<evidence type="ECO:0000256" key="5">
    <source>
        <dbReference type="ARBA" id="ARBA00023163"/>
    </source>
</evidence>
<keyword evidence="2" id="KW-0677">Repeat</keyword>
<proteinExistence type="evidence at transcript level"/>
<feature type="compositionally biased region" description="Pro residues" evidence="8">
    <location>
        <begin position="619"/>
        <end position="650"/>
    </location>
</feature>
<feature type="region of interest" description="Disordered" evidence="8">
    <location>
        <begin position="126"/>
        <end position="291"/>
    </location>
</feature>
<dbReference type="Pfam" id="PF02037">
    <property type="entry name" value="SAP"/>
    <property type="match status" value="1"/>
</dbReference>
<dbReference type="Gene3D" id="1.10.720.30">
    <property type="entry name" value="SAP domain"/>
    <property type="match status" value="1"/>
</dbReference>
<evidence type="ECO:0000256" key="8">
    <source>
        <dbReference type="SAM" id="MobiDB-lite"/>
    </source>
</evidence>
<dbReference type="PANTHER" id="PTHR22793">
    <property type="entry name" value="MYOCARDIN-RELATED TRANSCRIPTION FACTOR-RELATED"/>
    <property type="match status" value="1"/>
</dbReference>
<gene>
    <name evidence="10" type="primary">EOG090X04KW</name>
</gene>
<accession>A0A4Y7NK40</accession>
<dbReference type="InterPro" id="IPR004018">
    <property type="entry name" value="RPEL_repeat"/>
</dbReference>
<feature type="region of interest" description="Disordered" evidence="8">
    <location>
        <begin position="514"/>
        <end position="586"/>
    </location>
</feature>
<dbReference type="InterPro" id="IPR043451">
    <property type="entry name" value="Myocardin-like"/>
</dbReference>
<keyword evidence="3" id="KW-0805">Transcription regulation</keyword>
<dbReference type="PROSITE" id="PS50800">
    <property type="entry name" value="SAP"/>
    <property type="match status" value="1"/>
</dbReference>
<name>A0A4Y7NK40_9CRUS</name>
<feature type="compositionally biased region" description="Basic residues" evidence="8">
    <location>
        <begin position="251"/>
        <end position="267"/>
    </location>
</feature>
<feature type="compositionally biased region" description="Low complexity" evidence="8">
    <location>
        <begin position="414"/>
        <end position="425"/>
    </location>
</feature>
<feature type="compositionally biased region" description="Polar residues" evidence="8">
    <location>
        <begin position="794"/>
        <end position="810"/>
    </location>
</feature>
<dbReference type="GO" id="GO:0045944">
    <property type="term" value="P:positive regulation of transcription by RNA polymerase II"/>
    <property type="evidence" value="ECO:0007669"/>
    <property type="project" value="TreeGrafter"/>
</dbReference>
<evidence type="ECO:0000256" key="1">
    <source>
        <dbReference type="ARBA" id="ARBA00004123"/>
    </source>
</evidence>
<feature type="repeat" description="RPEL" evidence="7">
    <location>
        <begin position="84"/>
        <end position="109"/>
    </location>
</feature>
<dbReference type="SUPFAM" id="SSF68906">
    <property type="entry name" value="SAP domain"/>
    <property type="match status" value="1"/>
</dbReference>
<evidence type="ECO:0000256" key="4">
    <source>
        <dbReference type="ARBA" id="ARBA00023054"/>
    </source>
</evidence>
<evidence type="ECO:0000256" key="7">
    <source>
        <dbReference type="PROSITE-ProRule" id="PRU00401"/>
    </source>
</evidence>
<organism evidence="10">
    <name type="scientific">Moina brachiata</name>
    <dbReference type="NCBI Taxonomy" id="675436"/>
    <lineage>
        <taxon>Eukaryota</taxon>
        <taxon>Metazoa</taxon>
        <taxon>Ecdysozoa</taxon>
        <taxon>Arthropoda</taxon>
        <taxon>Crustacea</taxon>
        <taxon>Branchiopoda</taxon>
        <taxon>Diplostraca</taxon>
        <taxon>Cladocera</taxon>
        <taxon>Anomopoda</taxon>
        <taxon>Moinidae</taxon>
        <taxon>Moina</taxon>
    </lineage>
</organism>
<dbReference type="Pfam" id="PF02755">
    <property type="entry name" value="RPEL"/>
    <property type="match status" value="2"/>
</dbReference>
<feature type="compositionally biased region" description="Polar residues" evidence="8">
    <location>
        <begin position="278"/>
        <end position="291"/>
    </location>
</feature>
<feature type="region of interest" description="Disordered" evidence="8">
    <location>
        <begin position="603"/>
        <end position="658"/>
    </location>
</feature>
<dbReference type="Gene3D" id="6.10.150.10">
    <property type="match status" value="1"/>
</dbReference>
<dbReference type="InterPro" id="IPR003034">
    <property type="entry name" value="SAP_dom"/>
</dbReference>
<dbReference type="PANTHER" id="PTHR22793:SF12">
    <property type="entry name" value="MYOCARDIN-RELATED TRANSCRIPTION FACTOR, ISOFORM H"/>
    <property type="match status" value="1"/>
</dbReference>
<keyword evidence="6" id="KW-0539">Nucleus</keyword>
<feature type="region of interest" description="Disordered" evidence="8">
    <location>
        <begin position="769"/>
        <end position="810"/>
    </location>
</feature>
<dbReference type="GO" id="GO:0003713">
    <property type="term" value="F:transcription coactivator activity"/>
    <property type="evidence" value="ECO:0007669"/>
    <property type="project" value="TreeGrafter"/>
</dbReference>
<dbReference type="InterPro" id="IPR036361">
    <property type="entry name" value="SAP_dom_sf"/>
</dbReference>
<reference evidence="10" key="1">
    <citation type="submission" date="2018-08" db="EMBL/GenBank/DDBJ databases">
        <authorList>
            <person name="Cornetti L."/>
        </authorList>
    </citation>
    <scope>NUCLEOTIDE SEQUENCE</scope>
    <source>
        <strain evidence="10">DE-FRO-2-1</strain>
    </source>
</reference>
<evidence type="ECO:0000256" key="3">
    <source>
        <dbReference type="ARBA" id="ARBA00023015"/>
    </source>
</evidence>
<evidence type="ECO:0000256" key="6">
    <source>
        <dbReference type="ARBA" id="ARBA00023242"/>
    </source>
</evidence>
<feature type="compositionally biased region" description="Low complexity" evidence="8">
    <location>
        <begin position="329"/>
        <end position="346"/>
    </location>
</feature>
<dbReference type="EMBL" id="LR023338">
    <property type="protein sequence ID" value="SVE92957.1"/>
    <property type="molecule type" value="mRNA"/>
</dbReference>
<feature type="repeat" description="RPEL" evidence="7">
    <location>
        <begin position="38"/>
        <end position="63"/>
    </location>
</feature>
<dbReference type="Gene3D" id="6.10.140.2040">
    <property type="match status" value="1"/>
</dbReference>
<feature type="region of interest" description="Disordered" evidence="8">
    <location>
        <begin position="681"/>
        <end position="706"/>
    </location>
</feature>
<feature type="domain" description="SAP" evidence="9">
    <location>
        <begin position="362"/>
        <end position="396"/>
    </location>
</feature>
<keyword evidence="5" id="KW-0804">Transcription</keyword>